<evidence type="ECO:0000259" key="13">
    <source>
        <dbReference type="PROSITE" id="PS51292"/>
    </source>
</evidence>
<gene>
    <name evidence="14" type="ORF">EB796_004834</name>
</gene>
<keyword evidence="6" id="KW-0833">Ubl conjugation pathway</keyword>
<dbReference type="InterPro" id="IPR013083">
    <property type="entry name" value="Znf_RING/FYVE/PHD"/>
</dbReference>
<evidence type="ECO:0000256" key="5">
    <source>
        <dbReference type="ARBA" id="ARBA00022771"/>
    </source>
</evidence>
<feature type="transmembrane region" description="Helical" evidence="11">
    <location>
        <begin position="326"/>
        <end position="344"/>
    </location>
</feature>
<dbReference type="PROSITE" id="PS51292">
    <property type="entry name" value="ZF_RING_CH"/>
    <property type="match status" value="1"/>
</dbReference>
<feature type="transmembrane region" description="Helical" evidence="11">
    <location>
        <begin position="276"/>
        <end position="300"/>
    </location>
</feature>
<dbReference type="Proteomes" id="UP000593567">
    <property type="component" value="Unassembled WGS sequence"/>
</dbReference>
<dbReference type="CDD" id="cd16495">
    <property type="entry name" value="RING_CH-C4HC3_MARCH"/>
    <property type="match status" value="1"/>
</dbReference>
<keyword evidence="3 11" id="KW-0812">Transmembrane</keyword>
<evidence type="ECO:0000256" key="9">
    <source>
        <dbReference type="ARBA" id="ARBA00023136"/>
    </source>
</evidence>
<dbReference type="OrthoDB" id="264354at2759"/>
<keyword evidence="2" id="KW-0808">Transferase</keyword>
<proteinExistence type="predicted"/>
<evidence type="ECO:0000256" key="8">
    <source>
        <dbReference type="ARBA" id="ARBA00022989"/>
    </source>
</evidence>
<sequence length="389" mass="44010">MLWWLLSIFIWASRVRANKIKQLSHQELEYCMLKKMSLEKISDEKFACDISVAESIHEPETADDKSKSISTSLIPAPSASRTNISQCADTQANISNNSNNSEPLSNTPLLSLASKKMELLLPAISSHPSSASFCLSDSVSVISAEELMQRREALKIFSSEQSVVLSASRSLSLLPNMVINYELTPFSSTISSLSPLCRICQCCAEADNVLINPCRCDGSLKYIHATCLLKWISISAKRRKNFGPDFCELCGYIYRKHKHVKCRDWRWPRIATKDKVLHVIFVLSLITMISCAVGTILCFVTDSDEQLVSYKQNKEKDGNLSREETITIACGITFFVSFFISMSAEIKADKTLFQDLRKCIRYNTVWMIENYDIEHDQQYKQNLVSSQRS</sequence>
<dbReference type="GO" id="GO:0016020">
    <property type="term" value="C:membrane"/>
    <property type="evidence" value="ECO:0007669"/>
    <property type="project" value="UniProtKB-SubCell"/>
</dbReference>
<protein>
    <recommendedName>
        <fullName evidence="13">RING-CH-type domain-containing protein</fullName>
    </recommendedName>
</protein>
<keyword evidence="9 11" id="KW-0472">Membrane</keyword>
<evidence type="ECO:0000256" key="4">
    <source>
        <dbReference type="ARBA" id="ARBA00022723"/>
    </source>
</evidence>
<evidence type="ECO:0000256" key="6">
    <source>
        <dbReference type="ARBA" id="ARBA00022786"/>
    </source>
</evidence>
<feature type="domain" description="RING-CH-type" evidence="13">
    <location>
        <begin position="189"/>
        <end position="257"/>
    </location>
</feature>
<dbReference type="Gene3D" id="3.30.40.10">
    <property type="entry name" value="Zinc/RING finger domain, C3HC4 (zinc finger)"/>
    <property type="match status" value="1"/>
</dbReference>
<feature type="region of interest" description="Disordered" evidence="10">
    <location>
        <begin position="59"/>
        <end position="83"/>
    </location>
</feature>
<feature type="chain" id="PRO_5029531456" description="RING-CH-type domain-containing protein" evidence="12">
    <location>
        <begin position="18"/>
        <end position="389"/>
    </location>
</feature>
<dbReference type="InterPro" id="IPR011016">
    <property type="entry name" value="Znf_RING-CH"/>
</dbReference>
<dbReference type="GO" id="GO:0004842">
    <property type="term" value="F:ubiquitin-protein transferase activity"/>
    <property type="evidence" value="ECO:0007669"/>
    <property type="project" value="TreeGrafter"/>
</dbReference>
<evidence type="ECO:0000256" key="10">
    <source>
        <dbReference type="SAM" id="MobiDB-lite"/>
    </source>
</evidence>
<dbReference type="AlphaFoldDB" id="A0A7J7KGU1"/>
<dbReference type="GO" id="GO:0016567">
    <property type="term" value="P:protein ubiquitination"/>
    <property type="evidence" value="ECO:0007669"/>
    <property type="project" value="TreeGrafter"/>
</dbReference>
<evidence type="ECO:0000256" key="7">
    <source>
        <dbReference type="ARBA" id="ARBA00022833"/>
    </source>
</evidence>
<dbReference type="SMART" id="SM00744">
    <property type="entry name" value="RINGv"/>
    <property type="match status" value="1"/>
</dbReference>
<feature type="signal peptide" evidence="12">
    <location>
        <begin position="1"/>
        <end position="17"/>
    </location>
</feature>
<dbReference type="Pfam" id="PF12906">
    <property type="entry name" value="RINGv"/>
    <property type="match status" value="1"/>
</dbReference>
<evidence type="ECO:0000256" key="11">
    <source>
        <dbReference type="SAM" id="Phobius"/>
    </source>
</evidence>
<evidence type="ECO:0000256" key="2">
    <source>
        <dbReference type="ARBA" id="ARBA00022679"/>
    </source>
</evidence>
<evidence type="ECO:0000256" key="12">
    <source>
        <dbReference type="SAM" id="SignalP"/>
    </source>
</evidence>
<keyword evidence="5" id="KW-0863">Zinc-finger</keyword>
<accession>A0A7J7KGU1</accession>
<keyword evidence="7" id="KW-0862">Zinc</keyword>
<dbReference type="PANTHER" id="PTHR46065">
    <property type="entry name" value="E3 UBIQUITIN-PROTEIN LIGASE MARCH 2/3 FAMILY MEMBER"/>
    <property type="match status" value="1"/>
</dbReference>
<keyword evidence="12" id="KW-0732">Signal</keyword>
<evidence type="ECO:0000256" key="3">
    <source>
        <dbReference type="ARBA" id="ARBA00022692"/>
    </source>
</evidence>
<comment type="subcellular location">
    <subcellularLocation>
        <location evidence="1">Membrane</location>
        <topology evidence="1">Multi-pass membrane protein</topology>
    </subcellularLocation>
</comment>
<reference evidence="14" key="1">
    <citation type="submission" date="2020-06" db="EMBL/GenBank/DDBJ databases">
        <title>Draft genome of Bugula neritina, a colonial animal packing powerful symbionts and potential medicines.</title>
        <authorList>
            <person name="Rayko M."/>
        </authorList>
    </citation>
    <scope>NUCLEOTIDE SEQUENCE [LARGE SCALE GENOMIC DNA]</scope>
    <source>
        <strain evidence="14">Kwan_BN1</strain>
    </source>
</reference>
<dbReference type="SUPFAM" id="SSF57850">
    <property type="entry name" value="RING/U-box"/>
    <property type="match status" value="1"/>
</dbReference>
<evidence type="ECO:0000256" key="1">
    <source>
        <dbReference type="ARBA" id="ARBA00004141"/>
    </source>
</evidence>
<organism evidence="14 15">
    <name type="scientific">Bugula neritina</name>
    <name type="common">Brown bryozoan</name>
    <name type="synonym">Sertularia neritina</name>
    <dbReference type="NCBI Taxonomy" id="10212"/>
    <lineage>
        <taxon>Eukaryota</taxon>
        <taxon>Metazoa</taxon>
        <taxon>Spiralia</taxon>
        <taxon>Lophotrochozoa</taxon>
        <taxon>Bryozoa</taxon>
        <taxon>Gymnolaemata</taxon>
        <taxon>Cheilostomatida</taxon>
        <taxon>Flustrina</taxon>
        <taxon>Buguloidea</taxon>
        <taxon>Bugulidae</taxon>
        <taxon>Bugula</taxon>
    </lineage>
</organism>
<evidence type="ECO:0000313" key="14">
    <source>
        <dbReference type="EMBL" id="KAF6036868.1"/>
    </source>
</evidence>
<dbReference type="EMBL" id="VXIV02000657">
    <property type="protein sequence ID" value="KAF6036868.1"/>
    <property type="molecule type" value="Genomic_DNA"/>
</dbReference>
<keyword evidence="15" id="KW-1185">Reference proteome</keyword>
<name>A0A7J7KGU1_BUGNE</name>
<keyword evidence="4" id="KW-0479">Metal-binding</keyword>
<evidence type="ECO:0000313" key="15">
    <source>
        <dbReference type="Proteomes" id="UP000593567"/>
    </source>
</evidence>
<keyword evidence="8 11" id="KW-1133">Transmembrane helix</keyword>
<dbReference type="PANTHER" id="PTHR46065:SF3">
    <property type="entry name" value="FI20425P1"/>
    <property type="match status" value="1"/>
</dbReference>
<comment type="caution">
    <text evidence="14">The sequence shown here is derived from an EMBL/GenBank/DDBJ whole genome shotgun (WGS) entry which is preliminary data.</text>
</comment>
<feature type="compositionally biased region" description="Polar residues" evidence="10">
    <location>
        <begin position="68"/>
        <end position="83"/>
    </location>
</feature>
<dbReference type="GO" id="GO:0008270">
    <property type="term" value="F:zinc ion binding"/>
    <property type="evidence" value="ECO:0007669"/>
    <property type="project" value="UniProtKB-KW"/>
</dbReference>